<organism evidence="2 3">
    <name type="scientific">Arcanobacterium haemolyticum (strain ATCC 9345 / DSM 20595 / CCM 5947 / CCUG 17215 / LMG 16163 / NBRC 15585 / NCTC 8452 / 11018)</name>
    <dbReference type="NCBI Taxonomy" id="644284"/>
    <lineage>
        <taxon>Bacteria</taxon>
        <taxon>Bacillati</taxon>
        <taxon>Actinomycetota</taxon>
        <taxon>Actinomycetes</taxon>
        <taxon>Actinomycetales</taxon>
        <taxon>Actinomycetaceae</taxon>
        <taxon>Arcanobacterium</taxon>
    </lineage>
</organism>
<dbReference type="eggNOG" id="ENOG5034CGI">
    <property type="taxonomic scope" value="Bacteria"/>
</dbReference>
<accession>D7BPQ1</accession>
<keyword evidence="3" id="KW-1185">Reference proteome</keyword>
<dbReference type="OrthoDB" id="4420630at2"/>
<evidence type="ECO:0000256" key="1">
    <source>
        <dbReference type="SAM" id="Phobius"/>
    </source>
</evidence>
<name>D7BPQ1_ARCHD</name>
<reference evidence="2 3" key="1">
    <citation type="journal article" date="2010" name="Stand. Genomic Sci.">
        <title>Complete genome sequence of Arcanobacterium haemolyticum type strain (11018).</title>
        <authorList>
            <person name="Yasawong M."/>
            <person name="Teshima H."/>
            <person name="Lapidus A."/>
            <person name="Nolan M."/>
            <person name="Lucas S."/>
            <person name="Glavina Del Rio T."/>
            <person name="Tice H."/>
            <person name="Cheng J."/>
            <person name="Bruce D."/>
            <person name="Detter C."/>
            <person name="Tapia R."/>
            <person name="Han C."/>
            <person name="Goodwin L."/>
            <person name="Pitluck S."/>
            <person name="Liolios K."/>
            <person name="Ivanova N."/>
            <person name="Mavromatis K."/>
            <person name="Mikhailova N."/>
            <person name="Pati A."/>
            <person name="Chen A."/>
            <person name="Palaniappan K."/>
            <person name="Land M."/>
            <person name="Hauser L."/>
            <person name="Chang Y."/>
            <person name="Jeffries C."/>
            <person name="Rohde M."/>
            <person name="Sikorski J."/>
            <person name="Pukall R."/>
            <person name="Goker M."/>
            <person name="Woyke T."/>
            <person name="Bristow J."/>
            <person name="Eisen J."/>
            <person name="Markowitz V."/>
            <person name="Hugenholtz P."/>
            <person name="Kyrpides N."/>
            <person name="Klenk H."/>
        </authorList>
    </citation>
    <scope>NUCLEOTIDE SEQUENCE [LARGE SCALE GENOMIC DNA]</scope>
    <source>
        <strain evidence="3">ATCC 9345 / DSM 20595 / CCUG 17215 / LMG 16163 / NBRC 15585 / NCTC 8452 / 11018</strain>
    </source>
</reference>
<keyword evidence="1" id="KW-1133">Transmembrane helix</keyword>
<keyword evidence="1" id="KW-0472">Membrane</keyword>
<feature type="transmembrane region" description="Helical" evidence="1">
    <location>
        <begin position="48"/>
        <end position="71"/>
    </location>
</feature>
<keyword evidence="1" id="KW-0812">Transmembrane</keyword>
<dbReference type="RefSeq" id="WP_013170394.1">
    <property type="nucleotide sequence ID" value="NC_014218.1"/>
</dbReference>
<feature type="transmembrane region" description="Helical" evidence="1">
    <location>
        <begin position="21"/>
        <end position="42"/>
    </location>
</feature>
<gene>
    <name evidence="2" type="ordered locus">Arch_1188</name>
</gene>
<evidence type="ECO:0000313" key="3">
    <source>
        <dbReference type="Proteomes" id="UP000000376"/>
    </source>
</evidence>
<dbReference type="HOGENOM" id="CLU_146062_0_0_11"/>
<feature type="transmembrane region" description="Helical" evidence="1">
    <location>
        <begin position="123"/>
        <end position="143"/>
    </location>
</feature>
<evidence type="ECO:0000313" key="2">
    <source>
        <dbReference type="EMBL" id="ADH92900.1"/>
    </source>
</evidence>
<sequence>MNAQQSRWGYLKNSTRSALTVSIPGGALITALTGGGIAFSGLINGPFWLIFTVFFAFQFPIWVAIVWALAVDRNTITGAVRDPDNSIENAWFTRAGNNTLFATFPVVGIGSAVFQFLDYDAVAITLTGIFIFMSLTFVACYAFEKYRG</sequence>
<dbReference type="EMBL" id="CP002045">
    <property type="protein sequence ID" value="ADH92900.1"/>
    <property type="molecule type" value="Genomic_DNA"/>
</dbReference>
<dbReference type="AlphaFoldDB" id="D7BPQ1"/>
<dbReference type="KEGG" id="ahe:Arch_1188"/>
<proteinExistence type="predicted"/>
<protein>
    <submittedName>
        <fullName evidence="2">Uncharacterized protein</fullName>
    </submittedName>
</protein>
<feature type="transmembrane region" description="Helical" evidence="1">
    <location>
        <begin position="99"/>
        <end position="117"/>
    </location>
</feature>
<dbReference type="Proteomes" id="UP000000376">
    <property type="component" value="Chromosome"/>
</dbReference>